<proteinExistence type="predicted"/>
<sequence>VDGDFAAKNKLKVGDHVELQGQSYRISGTVDTPKSGNIMRADTYLPLAEAQP</sequence>
<evidence type="ECO:0000313" key="1">
    <source>
        <dbReference type="EMBL" id="SVB23982.1"/>
    </source>
</evidence>
<name>A0A382CDR2_9ZZZZ</name>
<dbReference type="AlphaFoldDB" id="A0A382CDR2"/>
<organism evidence="1">
    <name type="scientific">marine metagenome</name>
    <dbReference type="NCBI Taxonomy" id="408172"/>
    <lineage>
        <taxon>unclassified sequences</taxon>
        <taxon>metagenomes</taxon>
        <taxon>ecological metagenomes</taxon>
    </lineage>
</organism>
<protein>
    <submittedName>
        <fullName evidence="1">Uncharacterized protein</fullName>
    </submittedName>
</protein>
<reference evidence="1" key="1">
    <citation type="submission" date="2018-05" db="EMBL/GenBank/DDBJ databases">
        <authorList>
            <person name="Lanie J.A."/>
            <person name="Ng W.-L."/>
            <person name="Kazmierczak K.M."/>
            <person name="Andrzejewski T.M."/>
            <person name="Davidsen T.M."/>
            <person name="Wayne K.J."/>
            <person name="Tettelin H."/>
            <person name="Glass J.I."/>
            <person name="Rusch D."/>
            <person name="Podicherti R."/>
            <person name="Tsui H.-C.T."/>
            <person name="Winkler M.E."/>
        </authorList>
    </citation>
    <scope>NUCLEOTIDE SEQUENCE</scope>
</reference>
<dbReference type="EMBL" id="UINC01033933">
    <property type="protein sequence ID" value="SVB23982.1"/>
    <property type="molecule type" value="Genomic_DNA"/>
</dbReference>
<gene>
    <name evidence="1" type="ORF">METZ01_LOCUS176836</name>
</gene>
<accession>A0A382CDR2</accession>
<feature type="non-terminal residue" evidence="1">
    <location>
        <position position="1"/>
    </location>
</feature>